<evidence type="ECO:0000313" key="5">
    <source>
        <dbReference type="Proteomes" id="UP000183900"/>
    </source>
</evidence>
<evidence type="ECO:0000259" key="3">
    <source>
        <dbReference type="Pfam" id="PF05193"/>
    </source>
</evidence>
<organism evidence="4 5">
    <name type="scientific">Pannonibacter indicus</name>
    <dbReference type="NCBI Taxonomy" id="466044"/>
    <lineage>
        <taxon>Bacteria</taxon>
        <taxon>Pseudomonadati</taxon>
        <taxon>Pseudomonadota</taxon>
        <taxon>Alphaproteobacteria</taxon>
        <taxon>Hyphomicrobiales</taxon>
        <taxon>Stappiaceae</taxon>
        <taxon>Pannonibacter</taxon>
    </lineage>
</organism>
<accession>A0A0K6HVE7</accession>
<evidence type="ECO:0000259" key="2">
    <source>
        <dbReference type="Pfam" id="PF00675"/>
    </source>
</evidence>
<dbReference type="Proteomes" id="UP000183900">
    <property type="component" value="Unassembled WGS sequence"/>
</dbReference>
<evidence type="ECO:0000313" key="4">
    <source>
        <dbReference type="EMBL" id="CUA94748.1"/>
    </source>
</evidence>
<dbReference type="GO" id="GO:0046872">
    <property type="term" value="F:metal ion binding"/>
    <property type="evidence" value="ECO:0007669"/>
    <property type="project" value="InterPro"/>
</dbReference>
<dbReference type="InterPro" id="IPR050361">
    <property type="entry name" value="MPP/UQCRC_Complex"/>
</dbReference>
<dbReference type="PANTHER" id="PTHR11851:SF224">
    <property type="entry name" value="PROCESSING PROTEASE"/>
    <property type="match status" value="1"/>
</dbReference>
<evidence type="ECO:0000256" key="1">
    <source>
        <dbReference type="SAM" id="Coils"/>
    </source>
</evidence>
<proteinExistence type="predicted"/>
<dbReference type="SUPFAM" id="SSF63411">
    <property type="entry name" value="LuxS/MPP-like metallohydrolase"/>
    <property type="match status" value="2"/>
</dbReference>
<dbReference type="AlphaFoldDB" id="A0A0K6HVE7"/>
<dbReference type="InterPro" id="IPR011765">
    <property type="entry name" value="Pept_M16_N"/>
</dbReference>
<sequence length="445" mass="48210">MTQFFAPARFARAHFTRAVAGIGLLVLGALPADATTIERVISPGGIEAWLVQDETLPMISMNFAFDGGSAQDPDGKEGLANLLASTMDEGAGDLDSEAFQGKLEELAVSIRFNSGKDQLFGTLRTLTGTQDEAFDLLRLAINEPRFDEKPVERVKSQILAGLRQKQEDPDAIASEAFRDAAFGGHPYGKPEEGTVETVEKLSPADLKDLHGRLLSRHRLAIGVVGAIDAKTLAPLLDEVFGKLPEKNQLPEVADVEPKTGERISRTLDVPQTTILIGLPGLKRDDPDYQAAFVMNHILGGGTFTSWLFEEVREKRGLSYGVGSSLAPDDHSALLVASAATRADRAEETISIIEEQFKRMAEQGPTQEELDKAKSFLTGSYALRFDTSGKIAAQLVALKLADLGIDYFDRRNAEIEAVTLEDVQRIAKRLLEGKTPLIVTVGPQAS</sequence>
<keyword evidence="5" id="KW-1185">Reference proteome</keyword>
<name>A0A0K6HVE7_9HYPH</name>
<dbReference type="InterPro" id="IPR011249">
    <property type="entry name" value="Metalloenz_LuxS/M16"/>
</dbReference>
<protein>
    <submittedName>
        <fullName evidence="4">Predicted Zn-dependent peptidase</fullName>
    </submittedName>
</protein>
<keyword evidence="1" id="KW-0175">Coiled coil</keyword>
<feature type="domain" description="Peptidase M16 N-terminal" evidence="2">
    <location>
        <begin position="59"/>
        <end position="191"/>
    </location>
</feature>
<dbReference type="PANTHER" id="PTHR11851">
    <property type="entry name" value="METALLOPROTEASE"/>
    <property type="match status" value="1"/>
</dbReference>
<dbReference type="OrthoDB" id="9811314at2"/>
<dbReference type="RefSeq" id="WP_055455293.1">
    <property type="nucleotide sequence ID" value="NZ_CYHE01000003.1"/>
</dbReference>
<dbReference type="EMBL" id="CYHE01000003">
    <property type="protein sequence ID" value="CUA94748.1"/>
    <property type="molecule type" value="Genomic_DNA"/>
</dbReference>
<reference evidence="5" key="1">
    <citation type="submission" date="2015-08" db="EMBL/GenBank/DDBJ databases">
        <authorList>
            <person name="Varghese N."/>
        </authorList>
    </citation>
    <scope>NUCLEOTIDE SEQUENCE [LARGE SCALE GENOMIC DNA]</scope>
    <source>
        <strain evidence="5">DSM 23407</strain>
    </source>
</reference>
<feature type="domain" description="Peptidase M16 C-terminal" evidence="3">
    <location>
        <begin position="200"/>
        <end position="374"/>
    </location>
</feature>
<feature type="coiled-coil region" evidence="1">
    <location>
        <begin position="335"/>
        <end position="362"/>
    </location>
</feature>
<dbReference type="InterPro" id="IPR007863">
    <property type="entry name" value="Peptidase_M16_C"/>
</dbReference>
<dbReference type="Pfam" id="PF00675">
    <property type="entry name" value="Peptidase_M16"/>
    <property type="match status" value="1"/>
</dbReference>
<gene>
    <name evidence="4" type="ORF">Ga0061067_103294</name>
</gene>
<dbReference type="Gene3D" id="3.30.830.10">
    <property type="entry name" value="Metalloenzyme, LuxS/M16 peptidase-like"/>
    <property type="match status" value="2"/>
</dbReference>
<dbReference type="Pfam" id="PF05193">
    <property type="entry name" value="Peptidase_M16_C"/>
    <property type="match status" value="1"/>
</dbReference>